<dbReference type="Proteomes" id="UP000636709">
    <property type="component" value="Unassembled WGS sequence"/>
</dbReference>
<proteinExistence type="predicted"/>
<protein>
    <submittedName>
        <fullName evidence="2">Uncharacterized protein</fullName>
    </submittedName>
</protein>
<gene>
    <name evidence="2" type="ORF">HU200_041201</name>
</gene>
<organism evidence="2 3">
    <name type="scientific">Digitaria exilis</name>
    <dbReference type="NCBI Taxonomy" id="1010633"/>
    <lineage>
        <taxon>Eukaryota</taxon>
        <taxon>Viridiplantae</taxon>
        <taxon>Streptophyta</taxon>
        <taxon>Embryophyta</taxon>
        <taxon>Tracheophyta</taxon>
        <taxon>Spermatophyta</taxon>
        <taxon>Magnoliopsida</taxon>
        <taxon>Liliopsida</taxon>
        <taxon>Poales</taxon>
        <taxon>Poaceae</taxon>
        <taxon>PACMAD clade</taxon>
        <taxon>Panicoideae</taxon>
        <taxon>Panicodae</taxon>
        <taxon>Paniceae</taxon>
        <taxon>Anthephorinae</taxon>
        <taxon>Digitaria</taxon>
    </lineage>
</organism>
<comment type="caution">
    <text evidence="2">The sequence shown here is derived from an EMBL/GenBank/DDBJ whole genome shotgun (WGS) entry which is preliminary data.</text>
</comment>
<dbReference type="EMBL" id="JACEFO010001972">
    <property type="protein sequence ID" value="KAF8690808.1"/>
    <property type="molecule type" value="Genomic_DNA"/>
</dbReference>
<keyword evidence="3" id="KW-1185">Reference proteome</keyword>
<feature type="region of interest" description="Disordered" evidence="1">
    <location>
        <begin position="46"/>
        <end position="68"/>
    </location>
</feature>
<dbReference type="AlphaFoldDB" id="A0A835B873"/>
<evidence type="ECO:0000256" key="1">
    <source>
        <dbReference type="SAM" id="MobiDB-lite"/>
    </source>
</evidence>
<evidence type="ECO:0000313" key="2">
    <source>
        <dbReference type="EMBL" id="KAF8690808.1"/>
    </source>
</evidence>
<accession>A0A835B873</accession>
<sequence>MSLDISIFAAYIPSSAISTCLIVGRSALIDLTHIAASRAISITSPPPSLETCGSSIRSKFPSESRVPK</sequence>
<name>A0A835B873_9POAL</name>
<evidence type="ECO:0000313" key="3">
    <source>
        <dbReference type="Proteomes" id="UP000636709"/>
    </source>
</evidence>
<reference evidence="2" key="1">
    <citation type="submission" date="2020-07" db="EMBL/GenBank/DDBJ databases">
        <title>Genome sequence and genetic diversity analysis of an under-domesticated orphan crop, white fonio (Digitaria exilis).</title>
        <authorList>
            <person name="Bennetzen J.L."/>
            <person name="Chen S."/>
            <person name="Ma X."/>
            <person name="Wang X."/>
            <person name="Yssel A.E.J."/>
            <person name="Chaluvadi S.R."/>
            <person name="Johnson M."/>
            <person name="Gangashetty P."/>
            <person name="Hamidou F."/>
            <person name="Sanogo M.D."/>
            <person name="Zwaenepoel A."/>
            <person name="Wallace J."/>
            <person name="Van De Peer Y."/>
            <person name="Van Deynze A."/>
        </authorList>
    </citation>
    <scope>NUCLEOTIDE SEQUENCE</scope>
    <source>
        <tissue evidence="2">Leaves</tissue>
    </source>
</reference>